<dbReference type="InterPro" id="IPR016676">
    <property type="entry name" value="P_lipid/glycerol_AcTrfase_prd"/>
</dbReference>
<dbReference type="GO" id="GO:0016746">
    <property type="term" value="F:acyltransferase activity"/>
    <property type="evidence" value="ECO:0007669"/>
    <property type="project" value="UniProtKB-KW"/>
</dbReference>
<sequence>MVLQSHSSREPGWSLDLRNPQVIQSLVPIFGWFYEHYFRVQTSGWELIPTEEPVLIVGSHNGGMAAPDMIMMMYDWFQRFGYDRRIYGLMHPQMWNVLPPPLTKLAAEVGAVQAHPKMAIAALRSGANVLVYPGGPYDVFRPHRLRDRICLEENRAFIKLALREKVAIVPAISWGAHDTLIVLEDYYALVKQLHRWGMPWLFGIDPIVFPIYLGLPWGLAIGPLPNIPFPIQIHTQVCAPIRFERYGRDAANDHAYVEACYQQVRLQMQKDLDHLIKSTTPTHR</sequence>
<keyword evidence="3" id="KW-1185">Reference proteome</keyword>
<proteinExistence type="predicted"/>
<dbReference type="SUPFAM" id="SSF69593">
    <property type="entry name" value="Glycerol-3-phosphate (1)-acyltransferase"/>
    <property type="match status" value="1"/>
</dbReference>
<gene>
    <name evidence="2" type="ORF">NIES2135_48510</name>
</gene>
<accession>A0A1Z4JMV1</accession>
<protein>
    <submittedName>
        <fullName evidence="2">Phospholipid/glycerol acyltransferase</fullName>
    </submittedName>
</protein>
<dbReference type="GO" id="GO:0016020">
    <property type="term" value="C:membrane"/>
    <property type="evidence" value="ECO:0007669"/>
    <property type="project" value="TreeGrafter"/>
</dbReference>
<reference evidence="2 3" key="1">
    <citation type="submission" date="2017-06" db="EMBL/GenBank/DDBJ databases">
        <title>Genome sequencing of cyanobaciteial culture collection at National Institute for Environmental Studies (NIES).</title>
        <authorList>
            <person name="Hirose Y."/>
            <person name="Shimura Y."/>
            <person name="Fujisawa T."/>
            <person name="Nakamura Y."/>
            <person name="Kawachi M."/>
        </authorList>
    </citation>
    <scope>NUCLEOTIDE SEQUENCE [LARGE SCALE GENOMIC DNA]</scope>
    <source>
        <strain evidence="2 3">NIES-2135</strain>
    </source>
</reference>
<feature type="domain" description="Phospholipid/glycerol acyltransferase" evidence="1">
    <location>
        <begin position="39"/>
        <end position="172"/>
    </location>
</feature>
<dbReference type="CDD" id="cd07987">
    <property type="entry name" value="LPLAT_MGAT-like"/>
    <property type="match status" value="1"/>
</dbReference>
<keyword evidence="2" id="KW-0808">Transferase</keyword>
<dbReference type="AlphaFoldDB" id="A0A1Z4JMV1"/>
<dbReference type="Pfam" id="PF01553">
    <property type="entry name" value="Acyltransferase"/>
    <property type="match status" value="1"/>
</dbReference>
<dbReference type="PANTHER" id="PTHR22753:SF14">
    <property type="entry name" value="MONOACYLGLYCEROL_DIACYLGLYCEROL O-ACYLTRANSFERASE"/>
    <property type="match status" value="1"/>
</dbReference>
<evidence type="ECO:0000313" key="3">
    <source>
        <dbReference type="Proteomes" id="UP000217895"/>
    </source>
</evidence>
<evidence type="ECO:0000259" key="1">
    <source>
        <dbReference type="Pfam" id="PF01553"/>
    </source>
</evidence>
<dbReference type="PIRSF" id="PIRSF016753">
    <property type="entry name" value="P_lipid/glycerol_ac_tran_prd"/>
    <property type="match status" value="1"/>
</dbReference>
<organism evidence="2 3">
    <name type="scientific">Leptolyngbya boryana NIES-2135</name>
    <dbReference type="NCBI Taxonomy" id="1973484"/>
    <lineage>
        <taxon>Bacteria</taxon>
        <taxon>Bacillati</taxon>
        <taxon>Cyanobacteriota</taxon>
        <taxon>Cyanophyceae</taxon>
        <taxon>Leptolyngbyales</taxon>
        <taxon>Leptolyngbyaceae</taxon>
        <taxon>Leptolyngbya group</taxon>
        <taxon>Leptolyngbya</taxon>
    </lineage>
</organism>
<name>A0A1Z4JMV1_LEPBY</name>
<keyword evidence="2" id="KW-0012">Acyltransferase</keyword>
<evidence type="ECO:0000313" key="2">
    <source>
        <dbReference type="EMBL" id="BAY57978.1"/>
    </source>
</evidence>
<dbReference type="Proteomes" id="UP000217895">
    <property type="component" value="Chromosome"/>
</dbReference>
<dbReference type="EMBL" id="AP018203">
    <property type="protein sequence ID" value="BAY57978.1"/>
    <property type="molecule type" value="Genomic_DNA"/>
</dbReference>
<dbReference type="PANTHER" id="PTHR22753">
    <property type="entry name" value="TRANSMEMBRANE PROTEIN 68"/>
    <property type="match status" value="1"/>
</dbReference>
<dbReference type="InterPro" id="IPR002123">
    <property type="entry name" value="Plipid/glycerol_acylTrfase"/>
</dbReference>